<evidence type="ECO:0000313" key="4">
    <source>
        <dbReference type="EMBL" id="MTV82300.1"/>
    </source>
</evidence>
<evidence type="ECO:0000313" key="5">
    <source>
        <dbReference type="Proteomes" id="UP000466388"/>
    </source>
</evidence>
<evidence type="ECO:0000256" key="2">
    <source>
        <dbReference type="PROSITE-ProRule" id="PRU00335"/>
    </source>
</evidence>
<sequence length="201" mass="23389">MEGVDDVTTKEKIMAATKQLVASQPFNNITVTTIMTVTGMRRQSFYDHFRDKYDVLAAIYSTEVKRAVRYCGNYRFWPQTLLSMLQYFDDNRYFYQHVLKLDVQNAPEEVIKAHLRSMVGSIFKSLGDYEKVSIDSDYCSFLQGTLGAALYHSLKKWLYESNAVSLQTEYQFLKYYLEDGINGFLLRTRRLSPSIQQNEIA</sequence>
<dbReference type="PROSITE" id="PS50977">
    <property type="entry name" value="HTH_TETR_2"/>
    <property type="match status" value="1"/>
</dbReference>
<dbReference type="Proteomes" id="UP000466388">
    <property type="component" value="Unassembled WGS sequence"/>
</dbReference>
<dbReference type="PANTHER" id="PTHR43479">
    <property type="entry name" value="ACREF/ENVCD OPERON REPRESSOR-RELATED"/>
    <property type="match status" value="1"/>
</dbReference>
<dbReference type="InterPro" id="IPR001647">
    <property type="entry name" value="HTH_TetR"/>
</dbReference>
<reference evidence="4 5" key="1">
    <citation type="submission" date="2019-11" db="EMBL/GenBank/DDBJ databases">
        <title>Lactobacillus sp. nov. CRM56-3, isolated from fermented tea leaves.</title>
        <authorList>
            <person name="Phuengjayaem S."/>
            <person name="Tanasupawat S."/>
        </authorList>
    </citation>
    <scope>NUCLEOTIDE SEQUENCE [LARGE SCALE GENOMIC DNA]</scope>
    <source>
        <strain evidence="4 5">CRM56-3</strain>
    </source>
</reference>
<evidence type="ECO:0000259" key="3">
    <source>
        <dbReference type="PROSITE" id="PS50977"/>
    </source>
</evidence>
<feature type="DNA-binding region" description="H-T-H motif" evidence="2">
    <location>
        <begin position="30"/>
        <end position="49"/>
    </location>
</feature>
<accession>A0A7X2XWC8</accession>
<dbReference type="Gene3D" id="1.10.357.10">
    <property type="entry name" value="Tetracycline Repressor, domain 2"/>
    <property type="match status" value="1"/>
</dbReference>
<feature type="domain" description="HTH tetR-type" evidence="3">
    <location>
        <begin position="7"/>
        <end position="67"/>
    </location>
</feature>
<comment type="caution">
    <text evidence="4">The sequence shown here is derived from an EMBL/GenBank/DDBJ whole genome shotgun (WGS) entry which is preliminary data.</text>
</comment>
<keyword evidence="5" id="KW-1185">Reference proteome</keyword>
<organism evidence="4 5">
    <name type="scientific">Secundilactobacillus folii</name>
    <dbReference type="NCBI Taxonomy" id="2678357"/>
    <lineage>
        <taxon>Bacteria</taxon>
        <taxon>Bacillati</taxon>
        <taxon>Bacillota</taxon>
        <taxon>Bacilli</taxon>
        <taxon>Lactobacillales</taxon>
        <taxon>Lactobacillaceae</taxon>
        <taxon>Secundilactobacillus</taxon>
    </lineage>
</organism>
<name>A0A7X2XWC8_9LACO</name>
<dbReference type="Pfam" id="PF00440">
    <property type="entry name" value="TetR_N"/>
    <property type="match status" value="1"/>
</dbReference>
<dbReference type="PANTHER" id="PTHR43479:SF7">
    <property type="entry name" value="TETR-FAMILY TRANSCRIPTIONAL REGULATOR"/>
    <property type="match status" value="1"/>
</dbReference>
<dbReference type="InterPro" id="IPR050624">
    <property type="entry name" value="HTH-type_Tx_Regulator"/>
</dbReference>
<protein>
    <submittedName>
        <fullName evidence="4">TetR family transcriptional regulator</fullName>
    </submittedName>
</protein>
<dbReference type="EMBL" id="WNJO01000006">
    <property type="protein sequence ID" value="MTV82300.1"/>
    <property type="molecule type" value="Genomic_DNA"/>
</dbReference>
<gene>
    <name evidence="4" type="ORF">GM612_06495</name>
</gene>
<dbReference type="SUPFAM" id="SSF46689">
    <property type="entry name" value="Homeodomain-like"/>
    <property type="match status" value="1"/>
</dbReference>
<dbReference type="Pfam" id="PF14278">
    <property type="entry name" value="TetR_C_8"/>
    <property type="match status" value="1"/>
</dbReference>
<dbReference type="AlphaFoldDB" id="A0A7X2XWC8"/>
<dbReference type="GO" id="GO:0003677">
    <property type="term" value="F:DNA binding"/>
    <property type="evidence" value="ECO:0007669"/>
    <property type="project" value="UniProtKB-UniRule"/>
</dbReference>
<dbReference type="InterPro" id="IPR009057">
    <property type="entry name" value="Homeodomain-like_sf"/>
</dbReference>
<evidence type="ECO:0000256" key="1">
    <source>
        <dbReference type="ARBA" id="ARBA00023125"/>
    </source>
</evidence>
<keyword evidence="1 2" id="KW-0238">DNA-binding</keyword>
<dbReference type="InterPro" id="IPR039532">
    <property type="entry name" value="TetR_C_Firmicutes"/>
</dbReference>
<proteinExistence type="predicted"/>